<gene>
    <name evidence="1" type="ORF">A3D81_01450</name>
</gene>
<evidence type="ECO:0000313" key="2">
    <source>
        <dbReference type="Proteomes" id="UP000178492"/>
    </source>
</evidence>
<organism evidence="1 2">
    <name type="scientific">Candidatus Curtissbacteria bacterium RIFCSPHIGHO2_02_FULL_40_17</name>
    <dbReference type="NCBI Taxonomy" id="1797715"/>
    <lineage>
        <taxon>Bacteria</taxon>
        <taxon>Candidatus Curtissiibacteriota</taxon>
    </lineage>
</organism>
<name>A0A1F5GIN7_9BACT</name>
<comment type="caution">
    <text evidence="1">The sequence shown here is derived from an EMBL/GenBank/DDBJ whole genome shotgun (WGS) entry which is preliminary data.</text>
</comment>
<dbReference type="STRING" id="1797715.A3D81_01450"/>
<accession>A0A1F5GIN7</accession>
<reference evidence="1 2" key="1">
    <citation type="journal article" date="2016" name="Nat. Commun.">
        <title>Thousands of microbial genomes shed light on interconnected biogeochemical processes in an aquifer system.</title>
        <authorList>
            <person name="Anantharaman K."/>
            <person name="Brown C.T."/>
            <person name="Hug L.A."/>
            <person name="Sharon I."/>
            <person name="Castelle C.J."/>
            <person name="Probst A.J."/>
            <person name="Thomas B.C."/>
            <person name="Singh A."/>
            <person name="Wilkins M.J."/>
            <person name="Karaoz U."/>
            <person name="Brodie E.L."/>
            <person name="Williams K.H."/>
            <person name="Hubbard S.S."/>
            <person name="Banfield J.F."/>
        </authorList>
    </citation>
    <scope>NUCLEOTIDE SEQUENCE [LARGE SCALE GENOMIC DNA]</scope>
</reference>
<proteinExistence type="predicted"/>
<protein>
    <submittedName>
        <fullName evidence="1">Uncharacterized protein</fullName>
    </submittedName>
</protein>
<dbReference type="Proteomes" id="UP000178492">
    <property type="component" value="Unassembled WGS sequence"/>
</dbReference>
<dbReference type="EMBL" id="MFBE01000011">
    <property type="protein sequence ID" value="OGD91694.1"/>
    <property type="molecule type" value="Genomic_DNA"/>
</dbReference>
<dbReference type="AlphaFoldDB" id="A0A1F5GIN7"/>
<sequence length="226" mass="25871">MDIERRGDTSVIKAGEEEDLRQILRSVAVASFEMARPVGMGWLHHERGSTMTPEEADQFIRDRKGKLELAMDYVQGRQVKTFISQNDQGELEFRTWLFERDRGDSSKLFTRAQEILSGEGIASLPVEAVSTKDQYIGDSLDLLLSQYGQQRQEGESDIAFRTRVFPEVSQSDAIRALEFLFGQSAAEWNQVTETIALKFIRTSPKLRRDLQEFAQKVSEFLQDQLK</sequence>
<evidence type="ECO:0000313" key="1">
    <source>
        <dbReference type="EMBL" id="OGD91694.1"/>
    </source>
</evidence>